<dbReference type="AlphaFoldDB" id="I7LG18"/>
<keyword evidence="1" id="KW-0472">Membrane</keyword>
<accession>I7LG18</accession>
<reference evidence="2 3" key="1">
    <citation type="submission" date="2012-06" db="EMBL/GenBank/DDBJ databases">
        <title>Draft genome sequence of Lactobacillus gigeriorum CRBIP 24.85T, isolated from chicken crop.</title>
        <authorList>
            <person name="Cousin S."/>
            <person name="Ma L."/>
            <person name="Creno S."/>
            <person name="Clermont D."/>
            <person name="Loux V."/>
            <person name="Bizet C."/>
            <person name="Bouchier C."/>
        </authorList>
    </citation>
    <scope>NUCLEOTIDE SEQUENCE [LARGE SCALE GENOMIC DNA]</scope>
    <source>
        <strain evidence="3">CRBIP 24.85T</strain>
    </source>
</reference>
<protein>
    <recommendedName>
        <fullName evidence="4">DUF4044 domain-containing protein</fullName>
    </recommendedName>
</protein>
<name>I7LG18_9LACO</name>
<dbReference type="Proteomes" id="UP000009326">
    <property type="component" value="Unassembled WGS sequence"/>
</dbReference>
<dbReference type="Pfam" id="PF13253">
    <property type="entry name" value="DUF4044"/>
    <property type="match status" value="1"/>
</dbReference>
<sequence>MARRKKRSKFEKLTIFMALLMALVTILGVVFQALSALGWL</sequence>
<organism evidence="2 3">
    <name type="scientific">Lactobacillus gigeriorum DSM 23908 = CRBIP 24.85</name>
    <dbReference type="NCBI Taxonomy" id="1423751"/>
    <lineage>
        <taxon>Bacteria</taxon>
        <taxon>Bacillati</taxon>
        <taxon>Bacillota</taxon>
        <taxon>Bacilli</taxon>
        <taxon>Lactobacillales</taxon>
        <taxon>Lactobacillaceae</taxon>
        <taxon>Lactobacillus</taxon>
    </lineage>
</organism>
<dbReference type="EMBL" id="CAKC01000059">
    <property type="protein sequence ID" value="CCI87203.1"/>
    <property type="molecule type" value="Genomic_DNA"/>
</dbReference>
<gene>
    <name evidence="2" type="ORF">BN52_03330</name>
</gene>
<dbReference type="RefSeq" id="WP_008473368.1">
    <property type="nucleotide sequence ID" value="NZ_AYZO01000001.1"/>
</dbReference>
<comment type="caution">
    <text evidence="2">The sequence shown here is derived from an EMBL/GenBank/DDBJ whole genome shotgun (WGS) entry which is preliminary data.</text>
</comment>
<evidence type="ECO:0000313" key="2">
    <source>
        <dbReference type="EMBL" id="CCI87203.1"/>
    </source>
</evidence>
<keyword evidence="1" id="KW-1133">Transmembrane helix</keyword>
<proteinExistence type="predicted"/>
<dbReference type="OrthoDB" id="2326870at2"/>
<evidence type="ECO:0000256" key="1">
    <source>
        <dbReference type="SAM" id="Phobius"/>
    </source>
</evidence>
<feature type="transmembrane region" description="Helical" evidence="1">
    <location>
        <begin position="12"/>
        <end position="34"/>
    </location>
</feature>
<evidence type="ECO:0000313" key="3">
    <source>
        <dbReference type="Proteomes" id="UP000009326"/>
    </source>
</evidence>
<keyword evidence="1" id="KW-0812">Transmembrane</keyword>
<dbReference type="InterPro" id="IPR025270">
    <property type="entry name" value="DUF4044"/>
</dbReference>
<evidence type="ECO:0008006" key="4">
    <source>
        <dbReference type="Google" id="ProtNLM"/>
    </source>
</evidence>